<name>A0AAV4SCT2_CAEEX</name>
<gene>
    <name evidence="1" type="ORF">CEXT_141141</name>
</gene>
<keyword evidence="2" id="KW-1185">Reference proteome</keyword>
<evidence type="ECO:0000313" key="2">
    <source>
        <dbReference type="Proteomes" id="UP001054945"/>
    </source>
</evidence>
<dbReference type="Proteomes" id="UP001054945">
    <property type="component" value="Unassembled WGS sequence"/>
</dbReference>
<evidence type="ECO:0000313" key="1">
    <source>
        <dbReference type="EMBL" id="GIY31109.1"/>
    </source>
</evidence>
<accession>A0AAV4SCT2</accession>
<dbReference type="EMBL" id="BPLR01009326">
    <property type="protein sequence ID" value="GIY31109.1"/>
    <property type="molecule type" value="Genomic_DNA"/>
</dbReference>
<proteinExistence type="predicted"/>
<protein>
    <submittedName>
        <fullName evidence="1">Uncharacterized protein</fullName>
    </submittedName>
</protein>
<reference evidence="1 2" key="1">
    <citation type="submission" date="2021-06" db="EMBL/GenBank/DDBJ databases">
        <title>Caerostris extrusa draft genome.</title>
        <authorList>
            <person name="Kono N."/>
            <person name="Arakawa K."/>
        </authorList>
    </citation>
    <scope>NUCLEOTIDE SEQUENCE [LARGE SCALE GENOMIC DNA]</scope>
</reference>
<sequence>MRLQLSSDMLVLQKEEMVPIGLPSTPANPAISLDNNDAQHGAINFHGKSYHFLMILLSGPFLRLGTMLNAVDDA</sequence>
<dbReference type="AlphaFoldDB" id="A0AAV4SCT2"/>
<comment type="caution">
    <text evidence="1">The sequence shown here is derived from an EMBL/GenBank/DDBJ whole genome shotgun (WGS) entry which is preliminary data.</text>
</comment>
<organism evidence="1 2">
    <name type="scientific">Caerostris extrusa</name>
    <name type="common">Bark spider</name>
    <name type="synonym">Caerostris bankana</name>
    <dbReference type="NCBI Taxonomy" id="172846"/>
    <lineage>
        <taxon>Eukaryota</taxon>
        <taxon>Metazoa</taxon>
        <taxon>Ecdysozoa</taxon>
        <taxon>Arthropoda</taxon>
        <taxon>Chelicerata</taxon>
        <taxon>Arachnida</taxon>
        <taxon>Araneae</taxon>
        <taxon>Araneomorphae</taxon>
        <taxon>Entelegynae</taxon>
        <taxon>Araneoidea</taxon>
        <taxon>Araneidae</taxon>
        <taxon>Caerostris</taxon>
    </lineage>
</organism>